<name>A0A3T1CIE7_9SPHN</name>
<dbReference type="AlphaFoldDB" id="A0A3T1CIE7"/>
<evidence type="ECO:0000313" key="1">
    <source>
        <dbReference type="EMBL" id="BBI20775.1"/>
    </source>
</evidence>
<proteinExistence type="predicted"/>
<keyword evidence="2" id="KW-1185">Reference proteome</keyword>
<reference evidence="1 2" key="1">
    <citation type="submission" date="2019-01" db="EMBL/GenBank/DDBJ databases">
        <title>Complete genome sequence of Erythrobacter flavus KJ5.</title>
        <authorList>
            <person name="Kanesaki Y."/>
            <person name="Brotosudarmo T."/>
            <person name="Moriuchi R."/>
            <person name="Awai K."/>
        </authorList>
    </citation>
    <scope>NUCLEOTIDE SEQUENCE [LARGE SCALE GENOMIC DNA]</scope>
    <source>
        <strain evidence="1 2">KJ5</strain>
    </source>
</reference>
<dbReference type="Proteomes" id="UP000290057">
    <property type="component" value="Chromosome"/>
</dbReference>
<gene>
    <name evidence="1" type="ORF">EKJ_16220</name>
</gene>
<sequence length="102" mass="10542">MVKVERAHRGNARDDPELFDPTIAKVKNAQSTSCAAMNNTPSFGASLVMPRATKAGAKWPMNTVQANLAAAKLAAAAATAVAKAPHAMSATVTVVDQVRIVA</sequence>
<protein>
    <submittedName>
        <fullName evidence="1">Uncharacterized protein</fullName>
    </submittedName>
</protein>
<accession>A0A3T1CIE7</accession>
<dbReference type="EMBL" id="AP019389">
    <property type="protein sequence ID" value="BBI20775.1"/>
    <property type="molecule type" value="Genomic_DNA"/>
</dbReference>
<organism evidence="1 2">
    <name type="scientific">Qipengyuania flava</name>
    <dbReference type="NCBI Taxonomy" id="192812"/>
    <lineage>
        <taxon>Bacteria</taxon>
        <taxon>Pseudomonadati</taxon>
        <taxon>Pseudomonadota</taxon>
        <taxon>Alphaproteobacteria</taxon>
        <taxon>Sphingomonadales</taxon>
        <taxon>Erythrobacteraceae</taxon>
        <taxon>Qipengyuania</taxon>
    </lineage>
</organism>
<evidence type="ECO:0000313" key="2">
    <source>
        <dbReference type="Proteomes" id="UP000290057"/>
    </source>
</evidence>